<name>A0A5B7FXX7_PORTR</name>
<gene>
    <name evidence="1" type="ORF">E2C01_044101</name>
</gene>
<dbReference type="AlphaFoldDB" id="A0A5B7FXX7"/>
<protein>
    <submittedName>
        <fullName evidence="1">Uncharacterized protein</fullName>
    </submittedName>
</protein>
<proteinExistence type="predicted"/>
<dbReference type="EMBL" id="VSRR010009397">
    <property type="protein sequence ID" value="MPC50277.1"/>
    <property type="molecule type" value="Genomic_DNA"/>
</dbReference>
<organism evidence="1 2">
    <name type="scientific">Portunus trituberculatus</name>
    <name type="common">Swimming crab</name>
    <name type="synonym">Neptunus trituberculatus</name>
    <dbReference type="NCBI Taxonomy" id="210409"/>
    <lineage>
        <taxon>Eukaryota</taxon>
        <taxon>Metazoa</taxon>
        <taxon>Ecdysozoa</taxon>
        <taxon>Arthropoda</taxon>
        <taxon>Crustacea</taxon>
        <taxon>Multicrustacea</taxon>
        <taxon>Malacostraca</taxon>
        <taxon>Eumalacostraca</taxon>
        <taxon>Eucarida</taxon>
        <taxon>Decapoda</taxon>
        <taxon>Pleocyemata</taxon>
        <taxon>Brachyura</taxon>
        <taxon>Eubrachyura</taxon>
        <taxon>Portunoidea</taxon>
        <taxon>Portunidae</taxon>
        <taxon>Portuninae</taxon>
        <taxon>Portunus</taxon>
    </lineage>
</organism>
<keyword evidence="2" id="KW-1185">Reference proteome</keyword>
<sequence>MMEQGDRHSKKIMKSQCHRNIKKFSFPHRTVDIWNGLSEEIVTAESVHKFKKFDKCRYGDSRPHYNHYTKSRRRVFLSVRFSRYPSSRASSSMSSGTLNTILRASLIA</sequence>
<dbReference type="Proteomes" id="UP000324222">
    <property type="component" value="Unassembled WGS sequence"/>
</dbReference>
<accession>A0A5B7FXX7</accession>
<reference evidence="1 2" key="1">
    <citation type="submission" date="2019-05" db="EMBL/GenBank/DDBJ databases">
        <title>Another draft genome of Portunus trituberculatus and its Hox gene families provides insights of decapod evolution.</title>
        <authorList>
            <person name="Jeong J.-H."/>
            <person name="Song I."/>
            <person name="Kim S."/>
            <person name="Choi T."/>
            <person name="Kim D."/>
            <person name="Ryu S."/>
            <person name="Kim W."/>
        </authorList>
    </citation>
    <scope>NUCLEOTIDE SEQUENCE [LARGE SCALE GENOMIC DNA]</scope>
    <source>
        <tissue evidence="1">Muscle</tissue>
    </source>
</reference>
<comment type="caution">
    <text evidence="1">The sequence shown here is derived from an EMBL/GenBank/DDBJ whole genome shotgun (WGS) entry which is preliminary data.</text>
</comment>
<evidence type="ECO:0000313" key="2">
    <source>
        <dbReference type="Proteomes" id="UP000324222"/>
    </source>
</evidence>
<evidence type="ECO:0000313" key="1">
    <source>
        <dbReference type="EMBL" id="MPC50277.1"/>
    </source>
</evidence>